<gene>
    <name evidence="2" type="ORF">theurythT_16640</name>
</gene>
<feature type="transmembrane region" description="Helical" evidence="1">
    <location>
        <begin position="15"/>
        <end position="38"/>
    </location>
</feature>
<dbReference type="InterPro" id="IPR021438">
    <property type="entry name" value="DUF3087"/>
</dbReference>
<keyword evidence="1" id="KW-1133">Transmembrane helix</keyword>
<evidence type="ECO:0000313" key="2">
    <source>
        <dbReference type="EMBL" id="GLX82212.1"/>
    </source>
</evidence>
<name>A0ABQ6H265_9GAMM</name>
<dbReference type="RefSeq" id="WP_284207575.1">
    <property type="nucleotide sequence ID" value="NZ_BSSU01000008.1"/>
</dbReference>
<dbReference type="EMBL" id="BSSU01000008">
    <property type="protein sequence ID" value="GLX82212.1"/>
    <property type="molecule type" value="Genomic_DNA"/>
</dbReference>
<keyword evidence="1" id="KW-0472">Membrane</keyword>
<feature type="transmembrane region" description="Helical" evidence="1">
    <location>
        <begin position="50"/>
        <end position="69"/>
    </location>
</feature>
<comment type="caution">
    <text evidence="2">The sequence shown here is derived from an EMBL/GenBank/DDBJ whole genome shotgun (WGS) entry which is preliminary data.</text>
</comment>
<sequence length="170" mass="19503">MTLTDINKDIYRKHLNVVIVSFVLGFAILSLAIGQLLISQFGSATEGESNFTFNLIGVAIGLAISAFILSRCRQHPYFKEIYYVWQLKQLQNAIYRKVAKIKPKAMEGDVTALQIMDFYYRSLAQVYQLDNNTLTMNELESNHQIIKDKAEQYRMTLTQTSFDKAVLSQF</sequence>
<proteinExistence type="predicted"/>
<evidence type="ECO:0000256" key="1">
    <source>
        <dbReference type="SAM" id="Phobius"/>
    </source>
</evidence>
<reference evidence="2 3" key="1">
    <citation type="submission" date="2023-03" db="EMBL/GenBank/DDBJ databases">
        <title>Draft genome sequence of Thalassotalea eurytherma JCM 18482T.</title>
        <authorList>
            <person name="Sawabe T."/>
        </authorList>
    </citation>
    <scope>NUCLEOTIDE SEQUENCE [LARGE SCALE GENOMIC DNA]</scope>
    <source>
        <strain evidence="2 3">JCM 18482</strain>
    </source>
</reference>
<organism evidence="2 3">
    <name type="scientific">Thalassotalea eurytherma</name>
    <dbReference type="NCBI Taxonomy" id="1144278"/>
    <lineage>
        <taxon>Bacteria</taxon>
        <taxon>Pseudomonadati</taxon>
        <taxon>Pseudomonadota</taxon>
        <taxon>Gammaproteobacteria</taxon>
        <taxon>Alteromonadales</taxon>
        <taxon>Colwelliaceae</taxon>
        <taxon>Thalassotalea</taxon>
    </lineage>
</organism>
<protein>
    <submittedName>
        <fullName evidence="2">DUF3087 domain-containing protein</fullName>
    </submittedName>
</protein>
<dbReference type="Pfam" id="PF11286">
    <property type="entry name" value="DUF3087"/>
    <property type="match status" value="1"/>
</dbReference>
<keyword evidence="3" id="KW-1185">Reference proteome</keyword>
<accession>A0ABQ6H265</accession>
<evidence type="ECO:0000313" key="3">
    <source>
        <dbReference type="Proteomes" id="UP001157133"/>
    </source>
</evidence>
<keyword evidence="1" id="KW-0812">Transmembrane</keyword>
<dbReference type="Proteomes" id="UP001157133">
    <property type="component" value="Unassembled WGS sequence"/>
</dbReference>